<keyword evidence="11" id="KW-1185">Reference proteome</keyword>
<dbReference type="InterPro" id="IPR012910">
    <property type="entry name" value="Plug_dom"/>
</dbReference>
<keyword evidence="2 7" id="KW-0813">Transport</keyword>
<dbReference type="InterPro" id="IPR039426">
    <property type="entry name" value="TonB-dep_rcpt-like"/>
</dbReference>
<keyword evidence="3 7" id="KW-1134">Transmembrane beta strand</keyword>
<evidence type="ECO:0000256" key="2">
    <source>
        <dbReference type="ARBA" id="ARBA00022448"/>
    </source>
</evidence>
<protein>
    <submittedName>
        <fullName evidence="10">SusC/RagA family TonB-linked outer membrane protein</fullName>
    </submittedName>
</protein>
<keyword evidence="5 7" id="KW-0472">Membrane</keyword>
<evidence type="ECO:0000256" key="4">
    <source>
        <dbReference type="ARBA" id="ARBA00022692"/>
    </source>
</evidence>
<keyword evidence="8" id="KW-0732">Signal</keyword>
<dbReference type="InterPro" id="IPR023997">
    <property type="entry name" value="TonB-dep_OMP_SusC/RagA_CS"/>
</dbReference>
<evidence type="ECO:0000313" key="11">
    <source>
        <dbReference type="Proteomes" id="UP001210231"/>
    </source>
</evidence>
<keyword evidence="6 7" id="KW-0998">Cell outer membrane</keyword>
<evidence type="ECO:0000313" key="10">
    <source>
        <dbReference type="EMBL" id="MDA3615915.1"/>
    </source>
</evidence>
<dbReference type="Proteomes" id="UP001210231">
    <property type="component" value="Unassembled WGS sequence"/>
</dbReference>
<dbReference type="Pfam" id="PF07715">
    <property type="entry name" value="Plug"/>
    <property type="match status" value="1"/>
</dbReference>
<evidence type="ECO:0000256" key="1">
    <source>
        <dbReference type="ARBA" id="ARBA00004571"/>
    </source>
</evidence>
<organism evidence="10 11">
    <name type="scientific">Polluticaenibacter yanchengensis</name>
    <dbReference type="NCBI Taxonomy" id="3014562"/>
    <lineage>
        <taxon>Bacteria</taxon>
        <taxon>Pseudomonadati</taxon>
        <taxon>Bacteroidota</taxon>
        <taxon>Chitinophagia</taxon>
        <taxon>Chitinophagales</taxon>
        <taxon>Chitinophagaceae</taxon>
        <taxon>Polluticaenibacter</taxon>
    </lineage>
</organism>
<comment type="caution">
    <text evidence="10">The sequence shown here is derived from an EMBL/GenBank/DDBJ whole genome shotgun (WGS) entry which is preliminary data.</text>
</comment>
<comment type="similarity">
    <text evidence="7">Belongs to the TonB-dependent receptor family.</text>
</comment>
<dbReference type="Pfam" id="PF13715">
    <property type="entry name" value="CarbopepD_reg_2"/>
    <property type="match status" value="1"/>
</dbReference>
<evidence type="ECO:0000256" key="3">
    <source>
        <dbReference type="ARBA" id="ARBA00022452"/>
    </source>
</evidence>
<dbReference type="RefSeq" id="WP_407032243.1">
    <property type="nucleotide sequence ID" value="NZ_JAQGEF010000019.1"/>
</dbReference>
<evidence type="ECO:0000256" key="8">
    <source>
        <dbReference type="SAM" id="SignalP"/>
    </source>
</evidence>
<dbReference type="EMBL" id="JAQGEF010000019">
    <property type="protein sequence ID" value="MDA3615915.1"/>
    <property type="molecule type" value="Genomic_DNA"/>
</dbReference>
<feature type="domain" description="TonB-dependent receptor plug" evidence="9">
    <location>
        <begin position="114"/>
        <end position="221"/>
    </location>
</feature>
<dbReference type="InterPro" id="IPR037066">
    <property type="entry name" value="Plug_dom_sf"/>
</dbReference>
<evidence type="ECO:0000256" key="5">
    <source>
        <dbReference type="ARBA" id="ARBA00023136"/>
    </source>
</evidence>
<comment type="subcellular location">
    <subcellularLocation>
        <location evidence="1 7">Cell outer membrane</location>
        <topology evidence="1 7">Multi-pass membrane protein</topology>
    </subcellularLocation>
</comment>
<dbReference type="InterPro" id="IPR023996">
    <property type="entry name" value="TonB-dep_OMP_SusC/RagA"/>
</dbReference>
<dbReference type="Gene3D" id="2.170.130.10">
    <property type="entry name" value="TonB-dependent receptor, plug domain"/>
    <property type="match status" value="1"/>
</dbReference>
<dbReference type="InterPro" id="IPR008969">
    <property type="entry name" value="CarboxyPept-like_regulatory"/>
</dbReference>
<sequence>MKKRVCLSLAMCFWALITIAQITIKGKVLGDDNKPLEDASVSVKNGKAGTKTNEKGEFTLKVEKVPVNLVISHVNYSEKSITHSGTGVLDVTLVSRSANPDDGVVIVGYQEVKIKDVPAPRSSVGEKDLKDVPVNSVAEAIGGRLAGITTTSAEGEPGAPVKINVRGPKSITQDNSPLYIIDGVQVESGLDGLVLQDIASIDVLKDAAAAAIYGARGANGVIIITTKSGKKGKVQLRYTGFVGVKNITKTLDVLDPYEYVLFQYERTRKSDTDSSSFAKRFGTYWDTLEVYKDVPFVDWQDEVLGRNAITNTHSLSASGGSKKLTYNASYTYNNEQGIALLSNFKRHLGNLKMEYKATKNLKFGFSGRLASQTIDGAGTSNENGAAYNRMRQIIKYKPFLTGGEKVDEVDPDLFDETNGNGLNLINPIALLNSEIRQRQRLISNASIYGQINLTKTISFKSTVGVDYQRDRDWFYKDSITSDSRINGSRKPLVDIDSTSKTVFTNSNVLTWKVNKFKTHHKWVALVGQEVYNIKLRGERYRYLNLPYAYGFDAAKGDPNQGTQLNAVPSFANSKQVSFFGKVDYTFKNRYLVSGIMRADGSSKFAKENRWGVFKSLSLAWQAKQEKFLQNVNWLSDLKVRASYGEAGNNRIDDYLFMSTLAPAKSYYSINNVLVDGLNSESLANYNLKWETNVSKNVGIDLSIAKRIDISLDYYQNVGKDLLMFAPITSVTGYTTQMKNIGSTENRGFEIQIGATAIQKKNFSWTINFNNSWNKNKVLQLADGPDDVLLARSGWSASGLEDYYVKAGYAIGSMYGFVTDGYYKPSEFTQSTNSSGRVVYTLKPDAVSSTLYTAEPGTLKLKDLNGDGKIDNNDRQVIGNSLPKFTGGLSQQFTLGNFDLNVFVNWSVGGDVMNANKIEFTNMYTPWASAYAVANDNRFTVIDKTTGKYVTDLNELETLNQNATMWKPFPFSAGNNAFILHSWAIEDASFLRINNISLGYTIPSRNLSKLKIKSLRVYGTVNNLAVFTNYSGYDPEVNTRRASGLTPNVDYSGYPRSRGFILGVNANF</sequence>
<dbReference type="Gene3D" id="2.60.40.1120">
    <property type="entry name" value="Carboxypeptidase-like, regulatory domain"/>
    <property type="match status" value="1"/>
</dbReference>
<dbReference type="SUPFAM" id="SSF49464">
    <property type="entry name" value="Carboxypeptidase regulatory domain-like"/>
    <property type="match status" value="1"/>
</dbReference>
<proteinExistence type="inferred from homology"/>
<dbReference type="NCBIfam" id="TIGR04057">
    <property type="entry name" value="SusC_RagA_signa"/>
    <property type="match status" value="1"/>
</dbReference>
<feature type="signal peptide" evidence="8">
    <location>
        <begin position="1"/>
        <end position="20"/>
    </location>
</feature>
<accession>A0ABT4UMC1</accession>
<keyword evidence="4 7" id="KW-0812">Transmembrane</keyword>
<dbReference type="NCBIfam" id="TIGR04056">
    <property type="entry name" value="OMP_RagA_SusC"/>
    <property type="match status" value="1"/>
</dbReference>
<dbReference type="PROSITE" id="PS52016">
    <property type="entry name" value="TONB_DEPENDENT_REC_3"/>
    <property type="match status" value="1"/>
</dbReference>
<evidence type="ECO:0000256" key="7">
    <source>
        <dbReference type="PROSITE-ProRule" id="PRU01360"/>
    </source>
</evidence>
<reference evidence="10 11" key="1">
    <citation type="submission" date="2022-12" db="EMBL/GenBank/DDBJ databases">
        <title>Chitinophagaceae gen. sp. nov., a new member of the family Chitinophagaceae, isolated from soil in a chemical factory.</title>
        <authorList>
            <person name="Ke Z."/>
        </authorList>
    </citation>
    <scope>NUCLEOTIDE SEQUENCE [LARGE SCALE GENOMIC DNA]</scope>
    <source>
        <strain evidence="10 11">LY-5</strain>
    </source>
</reference>
<dbReference type="Gene3D" id="2.40.170.20">
    <property type="entry name" value="TonB-dependent receptor, beta-barrel domain"/>
    <property type="match status" value="1"/>
</dbReference>
<evidence type="ECO:0000256" key="6">
    <source>
        <dbReference type="ARBA" id="ARBA00023237"/>
    </source>
</evidence>
<feature type="chain" id="PRO_5047098055" evidence="8">
    <location>
        <begin position="21"/>
        <end position="1067"/>
    </location>
</feature>
<gene>
    <name evidence="10" type="ORF">O3P16_13965</name>
</gene>
<dbReference type="InterPro" id="IPR036942">
    <property type="entry name" value="Beta-barrel_TonB_sf"/>
</dbReference>
<dbReference type="SUPFAM" id="SSF56935">
    <property type="entry name" value="Porins"/>
    <property type="match status" value="1"/>
</dbReference>
<evidence type="ECO:0000259" key="9">
    <source>
        <dbReference type="Pfam" id="PF07715"/>
    </source>
</evidence>
<name>A0ABT4UMC1_9BACT</name>